<dbReference type="GeneID" id="104235683"/>
<dbReference type="PANTHER" id="PTHR33233:SF17">
    <property type="entry name" value="DUF4283 DOMAIN-CONTAINING PROTEIN"/>
    <property type="match status" value="1"/>
</dbReference>
<feature type="domain" description="DUF4283" evidence="1">
    <location>
        <begin position="62"/>
        <end position="144"/>
    </location>
</feature>
<proteinExistence type="predicted"/>
<dbReference type="KEGG" id="nsy:104235683"/>
<evidence type="ECO:0000313" key="2">
    <source>
        <dbReference type="Proteomes" id="UP000189701"/>
    </source>
</evidence>
<reference evidence="3" key="2">
    <citation type="submission" date="2025-08" db="UniProtKB">
        <authorList>
            <consortium name="RefSeq"/>
        </authorList>
    </citation>
    <scope>IDENTIFICATION</scope>
    <source>
        <tissue evidence="3">Leaf</tissue>
    </source>
</reference>
<dbReference type="RefSeq" id="XP_009787795.1">
    <property type="nucleotide sequence ID" value="XM_009789493.1"/>
</dbReference>
<dbReference type="AlphaFoldDB" id="A0A1U7XMS8"/>
<keyword evidence="2" id="KW-1185">Reference proteome</keyword>
<dbReference type="InterPro" id="IPR025558">
    <property type="entry name" value="DUF4283"/>
</dbReference>
<dbReference type="eggNOG" id="KOG1075">
    <property type="taxonomic scope" value="Eukaryota"/>
</dbReference>
<accession>A0A1U7XMS8</accession>
<evidence type="ECO:0000313" key="3">
    <source>
        <dbReference type="RefSeq" id="XP_009787795.1"/>
    </source>
</evidence>
<sequence>MPNTGPVSPEGNIVPLLTVERIVTQTTEKTKKLDQIPSQRAIASSNKPIADEEQQEEMTDETKKWQKTIILYVIGTFPSIGTMERFIASQWNFAAKPKVYYHNGRYFVILFNTMEDKNEVMYSGPHTLGNKPIILKSWSVDFNFYDEVLKTIPLWVSFPNLPLNCWGNITLSRIASGLGCPIYADECTSSTVRISYVRVLIEMDISKEFPKCIIVQDLSRKEFEQVVEYDWVPQYCHEYLMVGHDCAVTQEIAEPHIERQRDGQQKQKFVVLNQQDKTYKTRGNMQQAKAQKPTVQWVARGQFK</sequence>
<evidence type="ECO:0000259" key="1">
    <source>
        <dbReference type="Pfam" id="PF14111"/>
    </source>
</evidence>
<dbReference type="OrthoDB" id="1939300at2759"/>
<gene>
    <name evidence="3" type="primary">LOC104235683</name>
</gene>
<dbReference type="PANTHER" id="PTHR33233">
    <property type="entry name" value="ENDONUCLEASE/EXONUCLEASE/PHOSPHATASE"/>
    <property type="match status" value="1"/>
</dbReference>
<protein>
    <submittedName>
        <fullName evidence="3">Uncharacterized protein LOC104235683</fullName>
    </submittedName>
</protein>
<organism evidence="2 3">
    <name type="scientific">Nicotiana sylvestris</name>
    <name type="common">Wood tobacco</name>
    <name type="synonym">South American tobacco</name>
    <dbReference type="NCBI Taxonomy" id="4096"/>
    <lineage>
        <taxon>Eukaryota</taxon>
        <taxon>Viridiplantae</taxon>
        <taxon>Streptophyta</taxon>
        <taxon>Embryophyta</taxon>
        <taxon>Tracheophyta</taxon>
        <taxon>Spermatophyta</taxon>
        <taxon>Magnoliopsida</taxon>
        <taxon>eudicotyledons</taxon>
        <taxon>Gunneridae</taxon>
        <taxon>Pentapetalae</taxon>
        <taxon>asterids</taxon>
        <taxon>lamiids</taxon>
        <taxon>Solanales</taxon>
        <taxon>Solanaceae</taxon>
        <taxon>Nicotianoideae</taxon>
        <taxon>Nicotianeae</taxon>
        <taxon>Nicotiana</taxon>
    </lineage>
</organism>
<reference evidence="2" key="1">
    <citation type="journal article" date="2013" name="Genome Biol.">
        <title>Reference genomes and transcriptomes of Nicotiana sylvestris and Nicotiana tomentosiformis.</title>
        <authorList>
            <person name="Sierro N."/>
            <person name="Battey J.N."/>
            <person name="Ouadi S."/>
            <person name="Bovet L."/>
            <person name="Goepfert S."/>
            <person name="Bakaher N."/>
            <person name="Peitsch M.C."/>
            <person name="Ivanov N.V."/>
        </authorList>
    </citation>
    <scope>NUCLEOTIDE SEQUENCE [LARGE SCALE GENOMIC DNA]</scope>
</reference>
<dbReference type="Proteomes" id="UP000189701">
    <property type="component" value="Unplaced"/>
</dbReference>
<name>A0A1U7XMS8_NICSY</name>
<dbReference type="Pfam" id="PF14111">
    <property type="entry name" value="DUF4283"/>
    <property type="match status" value="1"/>
</dbReference>